<gene>
    <name evidence="2" type="ORF">TorRG33x02_120840</name>
</gene>
<sequence>MTRSTTKLRATLSRCEDHTHSLTETTMCTLEKRGSQLKSQPRVAPPSSPLPNTLDSFQPVSISIGPHPPTPSPLVASFKLVVVELISLLMPTIAALPGHAFATGFLLALSHSKIDSASARRDVMLRGAKIRGNEAVRLGIAESAHDSAESALEAYGALWGAIRIQEVG</sequence>
<feature type="region of interest" description="Disordered" evidence="1">
    <location>
        <begin position="33"/>
        <end position="52"/>
    </location>
</feature>
<dbReference type="OrthoDB" id="410701at2759"/>
<evidence type="ECO:0000313" key="3">
    <source>
        <dbReference type="Proteomes" id="UP000237000"/>
    </source>
</evidence>
<dbReference type="AlphaFoldDB" id="A0A2P5F2L3"/>
<dbReference type="STRING" id="63057.A0A2P5F2L3"/>
<reference evidence="3" key="1">
    <citation type="submission" date="2016-06" db="EMBL/GenBank/DDBJ databases">
        <title>Parallel loss of symbiosis genes in relatives of nitrogen-fixing non-legume Parasponia.</title>
        <authorList>
            <person name="Van Velzen R."/>
            <person name="Holmer R."/>
            <person name="Bu F."/>
            <person name="Rutten L."/>
            <person name="Van Zeijl A."/>
            <person name="Liu W."/>
            <person name="Santuari L."/>
            <person name="Cao Q."/>
            <person name="Sharma T."/>
            <person name="Shen D."/>
            <person name="Roswanjaya Y."/>
            <person name="Wardhani T."/>
            <person name="Kalhor M.S."/>
            <person name="Jansen J."/>
            <person name="Van den Hoogen J."/>
            <person name="Gungor B."/>
            <person name="Hartog M."/>
            <person name="Hontelez J."/>
            <person name="Verver J."/>
            <person name="Yang W.-C."/>
            <person name="Schijlen E."/>
            <person name="Repin R."/>
            <person name="Schilthuizen M."/>
            <person name="Schranz E."/>
            <person name="Heidstra R."/>
            <person name="Miyata K."/>
            <person name="Fedorova E."/>
            <person name="Kohlen W."/>
            <person name="Bisseling T."/>
            <person name="Smit S."/>
            <person name="Geurts R."/>
        </authorList>
    </citation>
    <scope>NUCLEOTIDE SEQUENCE [LARGE SCALE GENOMIC DNA]</scope>
    <source>
        <strain evidence="3">cv. RG33-2</strain>
    </source>
</reference>
<dbReference type="EMBL" id="JXTC01000069">
    <property type="protein sequence ID" value="PON92012.1"/>
    <property type="molecule type" value="Genomic_DNA"/>
</dbReference>
<accession>A0A2P5F2L3</accession>
<dbReference type="InParanoid" id="A0A2P5F2L3"/>
<dbReference type="SUPFAM" id="SSF52096">
    <property type="entry name" value="ClpP/crotonase"/>
    <property type="match status" value="1"/>
</dbReference>
<name>A0A2P5F2L3_TREOI</name>
<dbReference type="InterPro" id="IPR029045">
    <property type="entry name" value="ClpP/crotonase-like_dom_sf"/>
</dbReference>
<organism evidence="2 3">
    <name type="scientific">Trema orientale</name>
    <name type="common">Charcoal tree</name>
    <name type="synonym">Celtis orientalis</name>
    <dbReference type="NCBI Taxonomy" id="63057"/>
    <lineage>
        <taxon>Eukaryota</taxon>
        <taxon>Viridiplantae</taxon>
        <taxon>Streptophyta</taxon>
        <taxon>Embryophyta</taxon>
        <taxon>Tracheophyta</taxon>
        <taxon>Spermatophyta</taxon>
        <taxon>Magnoliopsida</taxon>
        <taxon>eudicotyledons</taxon>
        <taxon>Gunneridae</taxon>
        <taxon>Pentapetalae</taxon>
        <taxon>rosids</taxon>
        <taxon>fabids</taxon>
        <taxon>Rosales</taxon>
        <taxon>Cannabaceae</taxon>
        <taxon>Trema</taxon>
    </lineage>
</organism>
<dbReference type="Proteomes" id="UP000237000">
    <property type="component" value="Unassembled WGS sequence"/>
</dbReference>
<evidence type="ECO:0000256" key="1">
    <source>
        <dbReference type="SAM" id="MobiDB-lite"/>
    </source>
</evidence>
<protein>
    <submittedName>
        <fullName evidence="2">ClpP/crotonase-like domain containing protein</fullName>
    </submittedName>
</protein>
<proteinExistence type="predicted"/>
<evidence type="ECO:0000313" key="2">
    <source>
        <dbReference type="EMBL" id="PON92012.1"/>
    </source>
</evidence>
<comment type="caution">
    <text evidence="2">The sequence shown here is derived from an EMBL/GenBank/DDBJ whole genome shotgun (WGS) entry which is preliminary data.</text>
</comment>
<keyword evidence="3" id="KW-1185">Reference proteome</keyword>